<dbReference type="SUPFAM" id="SSF53335">
    <property type="entry name" value="S-adenosyl-L-methionine-dependent methyltransferases"/>
    <property type="match status" value="1"/>
</dbReference>
<evidence type="ECO:0000256" key="4">
    <source>
        <dbReference type="ARBA" id="ARBA00048391"/>
    </source>
</evidence>
<dbReference type="Pfam" id="PF05175">
    <property type="entry name" value="MTS"/>
    <property type="match status" value="1"/>
</dbReference>
<feature type="binding site" evidence="5">
    <location>
        <position position="172"/>
    </location>
    <ligand>
        <name>S-adenosyl-L-methionine</name>
        <dbReference type="ChEBI" id="CHEBI:59789"/>
    </ligand>
</feature>
<dbReference type="Proteomes" id="UP001595989">
    <property type="component" value="Unassembled WGS sequence"/>
</dbReference>
<keyword evidence="9" id="KW-1185">Reference proteome</keyword>
<dbReference type="InterPro" id="IPR007848">
    <property type="entry name" value="Small_mtfrase_dom"/>
</dbReference>
<protein>
    <recommendedName>
        <fullName evidence="5">Release factor glutamine methyltransferase</fullName>
        <shortName evidence="5">RF MTase</shortName>
        <ecNumber evidence="5">2.1.1.297</ecNumber>
    </recommendedName>
    <alternativeName>
        <fullName evidence="5">N5-glutamine methyltransferase PrmC</fullName>
    </alternativeName>
    <alternativeName>
        <fullName evidence="5">Protein-(glutamine-N5) MTase PrmC</fullName>
    </alternativeName>
    <alternativeName>
        <fullName evidence="5">Protein-glutamine N-methyltransferase PrmC</fullName>
    </alternativeName>
</protein>
<dbReference type="PANTHER" id="PTHR18895">
    <property type="entry name" value="HEMK METHYLTRANSFERASE"/>
    <property type="match status" value="1"/>
</dbReference>
<feature type="binding site" evidence="5">
    <location>
        <begin position="187"/>
        <end position="190"/>
    </location>
    <ligand>
        <name>substrate</name>
    </ligand>
</feature>
<dbReference type="GO" id="GO:0032259">
    <property type="term" value="P:methylation"/>
    <property type="evidence" value="ECO:0007669"/>
    <property type="project" value="UniProtKB-KW"/>
</dbReference>
<organism evidence="8 9">
    <name type="scientific">Virgibacillus kekensis</name>
    <dbReference type="NCBI Taxonomy" id="202261"/>
    <lineage>
        <taxon>Bacteria</taxon>
        <taxon>Bacillati</taxon>
        <taxon>Bacillota</taxon>
        <taxon>Bacilli</taxon>
        <taxon>Bacillales</taxon>
        <taxon>Bacillaceae</taxon>
        <taxon>Virgibacillus</taxon>
    </lineage>
</organism>
<reference evidence="9" key="1">
    <citation type="journal article" date="2019" name="Int. J. Syst. Evol. Microbiol.">
        <title>The Global Catalogue of Microorganisms (GCM) 10K type strain sequencing project: providing services to taxonomists for standard genome sequencing and annotation.</title>
        <authorList>
            <consortium name="The Broad Institute Genomics Platform"/>
            <consortium name="The Broad Institute Genome Sequencing Center for Infectious Disease"/>
            <person name="Wu L."/>
            <person name="Ma J."/>
        </authorList>
    </citation>
    <scope>NUCLEOTIDE SEQUENCE [LARGE SCALE GENOMIC DNA]</scope>
    <source>
        <strain evidence="9">CGMCC 4.7426</strain>
    </source>
</reference>
<dbReference type="RefSeq" id="WP_390294448.1">
    <property type="nucleotide sequence ID" value="NZ_JBHSFU010000004.1"/>
</dbReference>
<dbReference type="PROSITE" id="PS00092">
    <property type="entry name" value="N6_MTASE"/>
    <property type="match status" value="1"/>
</dbReference>
<dbReference type="NCBIfam" id="TIGR03534">
    <property type="entry name" value="RF_mod_PrmC"/>
    <property type="match status" value="1"/>
</dbReference>
<evidence type="ECO:0000256" key="1">
    <source>
        <dbReference type="ARBA" id="ARBA00022603"/>
    </source>
</evidence>
<evidence type="ECO:0000259" key="7">
    <source>
        <dbReference type="Pfam" id="PF17827"/>
    </source>
</evidence>
<dbReference type="CDD" id="cd02440">
    <property type="entry name" value="AdoMet_MTases"/>
    <property type="match status" value="1"/>
</dbReference>
<comment type="function">
    <text evidence="5">Methylates the class 1 translation termination release factors RF1/PrfA and RF2/PrfB on the glutamine residue of the universally conserved GGQ motif.</text>
</comment>
<name>A0ABV9DGZ1_9BACI</name>
<dbReference type="NCBIfam" id="TIGR00536">
    <property type="entry name" value="hemK_fam"/>
    <property type="match status" value="1"/>
</dbReference>
<evidence type="ECO:0000313" key="8">
    <source>
        <dbReference type="EMBL" id="MFC4558091.1"/>
    </source>
</evidence>
<dbReference type="InterPro" id="IPR019874">
    <property type="entry name" value="RF_methyltr_PrmC"/>
</dbReference>
<dbReference type="InterPro" id="IPR050320">
    <property type="entry name" value="N5-glutamine_MTase"/>
</dbReference>
<dbReference type="InterPro" id="IPR004556">
    <property type="entry name" value="HemK-like"/>
</dbReference>
<dbReference type="InterPro" id="IPR040758">
    <property type="entry name" value="PrmC_N"/>
</dbReference>
<dbReference type="Gene3D" id="3.40.50.150">
    <property type="entry name" value="Vaccinia Virus protein VP39"/>
    <property type="match status" value="1"/>
</dbReference>
<feature type="domain" description="Release factor glutamine methyltransferase N-terminal" evidence="7">
    <location>
        <begin position="9"/>
        <end position="78"/>
    </location>
</feature>
<evidence type="ECO:0000256" key="5">
    <source>
        <dbReference type="HAMAP-Rule" id="MF_02126"/>
    </source>
</evidence>
<evidence type="ECO:0000313" key="9">
    <source>
        <dbReference type="Proteomes" id="UP001595989"/>
    </source>
</evidence>
<gene>
    <name evidence="5 8" type="primary">prmC</name>
    <name evidence="8" type="ORF">ACFO3D_07695</name>
</gene>
<dbReference type="PANTHER" id="PTHR18895:SF74">
    <property type="entry name" value="MTRF1L RELEASE FACTOR GLUTAMINE METHYLTRANSFERASE"/>
    <property type="match status" value="1"/>
</dbReference>
<dbReference type="HAMAP" id="MF_02126">
    <property type="entry name" value="RF_methyltr_PrmC"/>
    <property type="match status" value="1"/>
</dbReference>
<dbReference type="EC" id="2.1.1.297" evidence="5"/>
<keyword evidence="3 5" id="KW-0949">S-adenosyl-L-methionine</keyword>
<feature type="domain" description="Methyltransferase small" evidence="6">
    <location>
        <begin position="111"/>
        <end position="195"/>
    </location>
</feature>
<evidence type="ECO:0000256" key="2">
    <source>
        <dbReference type="ARBA" id="ARBA00022679"/>
    </source>
</evidence>
<comment type="similarity">
    <text evidence="5">Belongs to the protein N5-glutamine methyltransferase family. PrmC subfamily.</text>
</comment>
<comment type="catalytic activity">
    <reaction evidence="4 5">
        <text>L-glutaminyl-[peptide chain release factor] + S-adenosyl-L-methionine = N(5)-methyl-L-glutaminyl-[peptide chain release factor] + S-adenosyl-L-homocysteine + H(+)</text>
        <dbReference type="Rhea" id="RHEA:42896"/>
        <dbReference type="Rhea" id="RHEA-COMP:10271"/>
        <dbReference type="Rhea" id="RHEA-COMP:10272"/>
        <dbReference type="ChEBI" id="CHEBI:15378"/>
        <dbReference type="ChEBI" id="CHEBI:30011"/>
        <dbReference type="ChEBI" id="CHEBI:57856"/>
        <dbReference type="ChEBI" id="CHEBI:59789"/>
        <dbReference type="ChEBI" id="CHEBI:61891"/>
        <dbReference type="EC" id="2.1.1.297"/>
    </reaction>
</comment>
<evidence type="ECO:0000256" key="3">
    <source>
        <dbReference type="ARBA" id="ARBA00022691"/>
    </source>
</evidence>
<keyword evidence="2 5" id="KW-0808">Transferase</keyword>
<dbReference type="GO" id="GO:0102559">
    <property type="term" value="F:peptide chain release factor N(5)-glutamine methyltransferase activity"/>
    <property type="evidence" value="ECO:0007669"/>
    <property type="project" value="UniProtKB-EC"/>
</dbReference>
<dbReference type="InterPro" id="IPR002052">
    <property type="entry name" value="DNA_methylase_N6_adenine_CS"/>
</dbReference>
<evidence type="ECO:0000259" key="6">
    <source>
        <dbReference type="Pfam" id="PF05175"/>
    </source>
</evidence>
<comment type="caution">
    <text evidence="8">The sequence shown here is derived from an EMBL/GenBank/DDBJ whole genome shotgun (WGS) entry which is preliminary data.</text>
</comment>
<keyword evidence="1 5" id="KW-0489">Methyltransferase</keyword>
<dbReference type="Pfam" id="PF17827">
    <property type="entry name" value="PrmC_N"/>
    <property type="match status" value="1"/>
</dbReference>
<accession>A0ABV9DGZ1</accession>
<proteinExistence type="inferred from homology"/>
<dbReference type="InterPro" id="IPR029063">
    <property type="entry name" value="SAM-dependent_MTases_sf"/>
</dbReference>
<feature type="binding site" evidence="5">
    <location>
        <position position="145"/>
    </location>
    <ligand>
        <name>S-adenosyl-L-methionine</name>
        <dbReference type="ChEBI" id="CHEBI:59789"/>
    </ligand>
</feature>
<sequence length="283" mass="32090">MKKESKQHEVLRWASLFLEEHNREPRVAELLLQHYMEVSRSEFYMRMHDPVPPAVISQFEAAVKKHAETGIPIQHLIGYEYFYGRKFRVNEHTLIPRPETEELVQQVIKSAPATPHTIIDIGTGSGIIAITLALEIPHATVYASDISDHALTIARRNAESLNANVQFRQGDFLKPFHGEKADIIVSNPPYISRSEEKELSDTVKDFDPELALFAEDNGLAAYKKITAHLKNVSEPGAQVFFEIGHEQGDAVSSLIKREFPQSSIQIIQDINKKDRIVKAELKF</sequence>
<dbReference type="EMBL" id="JBHSFU010000004">
    <property type="protein sequence ID" value="MFC4558091.1"/>
    <property type="molecule type" value="Genomic_DNA"/>
</dbReference>
<dbReference type="Gene3D" id="1.10.8.10">
    <property type="entry name" value="DNA helicase RuvA subunit, C-terminal domain"/>
    <property type="match status" value="1"/>
</dbReference>
<feature type="binding site" evidence="5">
    <location>
        <position position="187"/>
    </location>
    <ligand>
        <name>S-adenosyl-L-methionine</name>
        <dbReference type="ChEBI" id="CHEBI:59789"/>
    </ligand>
</feature>
<feature type="binding site" evidence="5">
    <location>
        <begin position="122"/>
        <end position="126"/>
    </location>
    <ligand>
        <name>S-adenosyl-L-methionine</name>
        <dbReference type="ChEBI" id="CHEBI:59789"/>
    </ligand>
</feature>